<dbReference type="InterPro" id="IPR045584">
    <property type="entry name" value="Pilin-like"/>
</dbReference>
<dbReference type="NCBIfam" id="TIGR04294">
    <property type="entry name" value="pre_pil_HX9DG"/>
    <property type="match status" value="1"/>
</dbReference>
<dbReference type="Proteomes" id="UP000318384">
    <property type="component" value="Chromosome"/>
</dbReference>
<dbReference type="Gene3D" id="3.30.700.10">
    <property type="entry name" value="Glycoprotein, Type 4 Pilin"/>
    <property type="match status" value="1"/>
</dbReference>
<evidence type="ECO:0000259" key="3">
    <source>
        <dbReference type="Pfam" id="PF07596"/>
    </source>
</evidence>
<dbReference type="PANTHER" id="PTHR30093">
    <property type="entry name" value="GENERAL SECRETION PATHWAY PROTEIN G"/>
    <property type="match status" value="1"/>
</dbReference>
<evidence type="ECO:0000256" key="1">
    <source>
        <dbReference type="SAM" id="MobiDB-lite"/>
    </source>
</evidence>
<dbReference type="SUPFAM" id="SSF54523">
    <property type="entry name" value="Pili subunits"/>
    <property type="match status" value="1"/>
</dbReference>
<dbReference type="InterPro" id="IPR012902">
    <property type="entry name" value="N_methyl_site"/>
</dbReference>
<keyword evidence="2" id="KW-0812">Transmembrane</keyword>
<dbReference type="Pfam" id="PF07963">
    <property type="entry name" value="N_methyl"/>
    <property type="match status" value="1"/>
</dbReference>
<sequence>MQTNRPETKTGCRGLTVVELLVAITIMSILIALLLPAMQQAREAARRASCANHLKQLGLGMHLYSKSHGCFPPGYTAELSQDQYAKSWAWGAFLLPYLEKRPLYDTINLEKQSLTESVVDPNMIRFYQTELSIFLCPSDSGSSLSHSYRQLLVPQYLTQTKPEPENDLNNHASSELMWVYLTPSVSRGFSGISVIAHARPPIPFPVPKPKPKPKPFPFPFPDSDPDPTDDTEPEPTPDPPPVTTMPTKIGKSNYVGSLGSIWKPKQSDWSDEDFKGNGVLGRNTRVSWHHITDGTSNTFVLGERSWKNYAAVWPGVNSVNDCGFIDNQMVLGTAFYPLNQRSVSVNIDCDGTGSANFSSHHPGGANFLFADGSVHFLSDKIDFRNSDSSHQSGLFQRLAHRSDGEITGEF</sequence>
<dbReference type="InterPro" id="IPR027558">
    <property type="entry name" value="Pre_pil_HX9DG_C"/>
</dbReference>
<reference evidence="4 5" key="1">
    <citation type="submission" date="2019-03" db="EMBL/GenBank/DDBJ databases">
        <title>Deep-cultivation of Planctomycetes and their phenomic and genomic characterization uncovers novel biology.</title>
        <authorList>
            <person name="Wiegand S."/>
            <person name="Jogler M."/>
            <person name="Boedeker C."/>
            <person name="Pinto D."/>
            <person name="Vollmers J."/>
            <person name="Rivas-Marin E."/>
            <person name="Kohn T."/>
            <person name="Peeters S.H."/>
            <person name="Heuer A."/>
            <person name="Rast P."/>
            <person name="Oberbeckmann S."/>
            <person name="Bunk B."/>
            <person name="Jeske O."/>
            <person name="Meyerdierks A."/>
            <person name="Storesund J.E."/>
            <person name="Kallscheuer N."/>
            <person name="Luecker S."/>
            <person name="Lage O.M."/>
            <person name="Pohl T."/>
            <person name="Merkel B.J."/>
            <person name="Hornburger P."/>
            <person name="Mueller R.-W."/>
            <person name="Bruemmer F."/>
            <person name="Labrenz M."/>
            <person name="Spormann A.M."/>
            <person name="Op den Camp H."/>
            <person name="Overmann J."/>
            <person name="Amann R."/>
            <person name="Jetten M.S.M."/>
            <person name="Mascher T."/>
            <person name="Medema M.H."/>
            <person name="Devos D.P."/>
            <person name="Kaster A.-K."/>
            <person name="Ovreas L."/>
            <person name="Rohde M."/>
            <person name="Galperin M.Y."/>
            <person name="Jogler C."/>
        </authorList>
    </citation>
    <scope>NUCLEOTIDE SEQUENCE [LARGE SCALE GENOMIC DNA]</scope>
    <source>
        <strain evidence="4 5">V202</strain>
    </source>
</reference>
<accession>A0A517WQM9</accession>
<dbReference type="OrthoDB" id="255848at2"/>
<feature type="domain" description="DUF1559" evidence="3">
    <location>
        <begin position="39"/>
        <end position="151"/>
    </location>
</feature>
<dbReference type="Pfam" id="PF07596">
    <property type="entry name" value="SBP_bac_10"/>
    <property type="match status" value="2"/>
</dbReference>
<dbReference type="RefSeq" id="WP_145171593.1">
    <property type="nucleotide sequence ID" value="NZ_CP037422.1"/>
</dbReference>
<feature type="compositionally biased region" description="Pro residues" evidence="1">
    <location>
        <begin position="205"/>
        <end position="222"/>
    </location>
</feature>
<evidence type="ECO:0000313" key="4">
    <source>
        <dbReference type="EMBL" id="QDU07557.1"/>
    </source>
</evidence>
<feature type="region of interest" description="Disordered" evidence="1">
    <location>
        <begin position="205"/>
        <end position="250"/>
    </location>
</feature>
<dbReference type="PANTHER" id="PTHR30093:SF2">
    <property type="entry name" value="TYPE II SECRETION SYSTEM PROTEIN H"/>
    <property type="match status" value="1"/>
</dbReference>
<evidence type="ECO:0000313" key="5">
    <source>
        <dbReference type="Proteomes" id="UP000318384"/>
    </source>
</evidence>
<gene>
    <name evidence="4" type="ORF">V202x_09150</name>
</gene>
<dbReference type="AlphaFoldDB" id="A0A517WQM9"/>
<keyword evidence="5" id="KW-1185">Reference proteome</keyword>
<organism evidence="4 5">
    <name type="scientific">Gimesia aquarii</name>
    <dbReference type="NCBI Taxonomy" id="2527964"/>
    <lineage>
        <taxon>Bacteria</taxon>
        <taxon>Pseudomonadati</taxon>
        <taxon>Planctomycetota</taxon>
        <taxon>Planctomycetia</taxon>
        <taxon>Planctomycetales</taxon>
        <taxon>Planctomycetaceae</taxon>
        <taxon>Gimesia</taxon>
    </lineage>
</organism>
<feature type="compositionally biased region" description="Acidic residues" evidence="1">
    <location>
        <begin position="223"/>
        <end position="235"/>
    </location>
</feature>
<name>A0A517WQM9_9PLAN</name>
<evidence type="ECO:0000256" key="2">
    <source>
        <dbReference type="SAM" id="Phobius"/>
    </source>
</evidence>
<dbReference type="InterPro" id="IPR011453">
    <property type="entry name" value="DUF1559"/>
</dbReference>
<dbReference type="EMBL" id="CP037422">
    <property type="protein sequence ID" value="QDU07557.1"/>
    <property type="molecule type" value="Genomic_DNA"/>
</dbReference>
<feature type="transmembrane region" description="Helical" evidence="2">
    <location>
        <begin position="20"/>
        <end position="38"/>
    </location>
</feature>
<keyword evidence="2" id="KW-1133">Transmembrane helix</keyword>
<feature type="domain" description="DUF1559" evidence="3">
    <location>
        <begin position="258"/>
        <end position="383"/>
    </location>
</feature>
<dbReference type="NCBIfam" id="TIGR02532">
    <property type="entry name" value="IV_pilin_GFxxxE"/>
    <property type="match status" value="1"/>
</dbReference>
<proteinExistence type="predicted"/>
<protein>
    <recommendedName>
        <fullName evidence="3">DUF1559 domain-containing protein</fullName>
    </recommendedName>
</protein>
<keyword evidence="2" id="KW-0472">Membrane</keyword>